<name>A0A2M9XY60_9LEPT</name>
<dbReference type="SUPFAM" id="SSF51182">
    <property type="entry name" value="RmlC-like cupins"/>
    <property type="match status" value="1"/>
</dbReference>
<comment type="cofactor">
    <cofactor evidence="2">
        <name>Fe cation</name>
        <dbReference type="ChEBI" id="CHEBI:24875"/>
    </cofactor>
    <text evidence="2">Binds 1 Fe cation per subunit.</text>
</comment>
<feature type="domain" description="Quercetin 2,3-dioxygenase C-terminal cupin" evidence="5">
    <location>
        <begin position="158"/>
        <end position="242"/>
    </location>
</feature>
<keyword evidence="2" id="KW-0408">Iron</keyword>
<dbReference type="Proteomes" id="UP000297891">
    <property type="component" value="Unassembled WGS sequence"/>
</dbReference>
<evidence type="ECO:0000256" key="2">
    <source>
        <dbReference type="PIRSR" id="PIRSR006232-1"/>
    </source>
</evidence>
<dbReference type="RefSeq" id="WP_100791892.1">
    <property type="nucleotide sequence ID" value="NZ_NPDQ01000008.1"/>
</dbReference>
<dbReference type="PANTHER" id="PTHR43212">
    <property type="entry name" value="QUERCETIN 2,3-DIOXYGENASE"/>
    <property type="match status" value="1"/>
</dbReference>
<gene>
    <name evidence="6" type="ORF">EHQ30_11640</name>
</gene>
<evidence type="ECO:0000256" key="3">
    <source>
        <dbReference type="RuleBase" id="RU003457"/>
    </source>
</evidence>
<feature type="domain" description="Pirin N-terminal" evidence="4">
    <location>
        <begin position="23"/>
        <end position="130"/>
    </location>
</feature>
<dbReference type="InterPro" id="IPR003829">
    <property type="entry name" value="Pirin_N_dom"/>
</dbReference>
<reference evidence="6" key="1">
    <citation type="journal article" date="2019" name="PLoS Negl. Trop. Dis.">
        <title>Revisiting the worldwide diversity of Leptospira species in the environment.</title>
        <authorList>
            <person name="Vincent A.T."/>
            <person name="Schiettekatte O."/>
            <person name="Bourhy P."/>
            <person name="Veyrier F.J."/>
            <person name="Picardeau M."/>
        </authorList>
    </citation>
    <scope>NUCLEOTIDE SEQUENCE [LARGE SCALE GENOMIC DNA]</scope>
    <source>
        <strain evidence="6">201800277</strain>
    </source>
</reference>
<comment type="similarity">
    <text evidence="1 3">Belongs to the pirin family.</text>
</comment>
<feature type="binding site" evidence="2">
    <location>
        <position position="114"/>
    </location>
    <ligand>
        <name>Fe cation</name>
        <dbReference type="ChEBI" id="CHEBI:24875"/>
    </ligand>
</feature>
<evidence type="ECO:0000259" key="4">
    <source>
        <dbReference type="Pfam" id="PF02678"/>
    </source>
</evidence>
<evidence type="ECO:0000313" key="6">
    <source>
        <dbReference type="EMBL" id="TGK92880.1"/>
    </source>
</evidence>
<feature type="binding site" evidence="2">
    <location>
        <position position="70"/>
    </location>
    <ligand>
        <name>Fe cation</name>
        <dbReference type="ChEBI" id="CHEBI:24875"/>
    </ligand>
</feature>
<evidence type="ECO:0000313" key="7">
    <source>
        <dbReference type="Proteomes" id="UP000297891"/>
    </source>
</evidence>
<dbReference type="InterPro" id="IPR041602">
    <property type="entry name" value="Quercetinase_C"/>
</dbReference>
<accession>A0A2M9XY60</accession>
<feature type="binding site" evidence="2">
    <location>
        <position position="112"/>
    </location>
    <ligand>
        <name>Fe cation</name>
        <dbReference type="ChEBI" id="CHEBI:24875"/>
    </ligand>
</feature>
<dbReference type="CDD" id="cd02910">
    <property type="entry name" value="cupin_Yhhw_N"/>
    <property type="match status" value="1"/>
</dbReference>
<dbReference type="GO" id="GO:0046872">
    <property type="term" value="F:metal ion binding"/>
    <property type="evidence" value="ECO:0007669"/>
    <property type="project" value="UniProtKB-KW"/>
</dbReference>
<dbReference type="InterPro" id="IPR014710">
    <property type="entry name" value="RmlC-like_jellyroll"/>
</dbReference>
<dbReference type="InterPro" id="IPR011051">
    <property type="entry name" value="RmlC_Cupin_sf"/>
</dbReference>
<comment type="caution">
    <text evidence="6">The sequence shown here is derived from an EMBL/GenBank/DDBJ whole genome shotgun (WGS) entry which is preliminary data.</text>
</comment>
<dbReference type="InterPro" id="IPR012093">
    <property type="entry name" value="Pirin"/>
</dbReference>
<dbReference type="AlphaFoldDB" id="A0A2M9XY60"/>
<evidence type="ECO:0000259" key="5">
    <source>
        <dbReference type="Pfam" id="PF17954"/>
    </source>
</evidence>
<sequence>METLKPNSNSVEKKLHPASERGHVNFGWLDSHHSFSFGHWYHPEKTNFGALRVLNDDIVEPSMGFGTHPHQNMEIVSIPLFGELAHKDSTGTNGIIRTGDVQIMSAGSGILHSEFNHSKEKKVNFLQIWILPKVAGIEPRYAQKTFSEAGRVNRFQTVVSPIDEEAVWINQDAYFSLATLDPGKDLSYSVHAPGQGIFTFLISGKLKVEDTILERRDAVGHWGKEEYKFHAEVKSELLVIEVPMK</sequence>
<dbReference type="EMBL" id="RQFP01000008">
    <property type="protein sequence ID" value="TGK92880.1"/>
    <property type="molecule type" value="Genomic_DNA"/>
</dbReference>
<dbReference type="PANTHER" id="PTHR43212:SF3">
    <property type="entry name" value="QUERCETIN 2,3-DIOXYGENASE"/>
    <property type="match status" value="1"/>
</dbReference>
<keyword evidence="2" id="KW-0479">Metal-binding</keyword>
<dbReference type="Pfam" id="PF02678">
    <property type="entry name" value="Pirin"/>
    <property type="match status" value="1"/>
</dbReference>
<dbReference type="OrthoDB" id="321327at2"/>
<dbReference type="Gene3D" id="2.60.120.10">
    <property type="entry name" value="Jelly Rolls"/>
    <property type="match status" value="2"/>
</dbReference>
<evidence type="ECO:0000256" key="1">
    <source>
        <dbReference type="ARBA" id="ARBA00008416"/>
    </source>
</evidence>
<proteinExistence type="inferred from homology"/>
<protein>
    <submittedName>
        <fullName evidence="6">Pirin family protein</fullName>
    </submittedName>
</protein>
<feature type="binding site" evidence="2">
    <location>
        <position position="68"/>
    </location>
    <ligand>
        <name>Fe cation</name>
        <dbReference type="ChEBI" id="CHEBI:24875"/>
    </ligand>
</feature>
<dbReference type="PIRSF" id="PIRSF006232">
    <property type="entry name" value="Pirin"/>
    <property type="match status" value="1"/>
</dbReference>
<keyword evidence="7" id="KW-1185">Reference proteome</keyword>
<organism evidence="6 7">
    <name type="scientific">Leptospira brenneri</name>
    <dbReference type="NCBI Taxonomy" id="2023182"/>
    <lineage>
        <taxon>Bacteria</taxon>
        <taxon>Pseudomonadati</taxon>
        <taxon>Spirochaetota</taxon>
        <taxon>Spirochaetia</taxon>
        <taxon>Leptospirales</taxon>
        <taxon>Leptospiraceae</taxon>
        <taxon>Leptospira</taxon>
    </lineage>
</organism>
<dbReference type="Pfam" id="PF17954">
    <property type="entry name" value="Pirin_C_2"/>
    <property type="match status" value="1"/>
</dbReference>